<accession>A0AA94XXN9</accession>
<organism evidence="1 2">
    <name type="scientific">Bacteroides caccae</name>
    <dbReference type="NCBI Taxonomy" id="47678"/>
    <lineage>
        <taxon>Bacteria</taxon>
        <taxon>Pseudomonadati</taxon>
        <taxon>Bacteroidota</taxon>
        <taxon>Bacteroidia</taxon>
        <taxon>Bacteroidales</taxon>
        <taxon>Bacteroidaceae</taxon>
        <taxon>Bacteroides</taxon>
    </lineage>
</organism>
<proteinExistence type="predicted"/>
<reference evidence="1" key="1">
    <citation type="submission" date="2022-08" db="EMBL/GenBank/DDBJ databases">
        <title>Genome Sequencing of Bacteroides fragilis Group Isolates with Nanopore Technology.</title>
        <authorList>
            <person name="Tisza M.J."/>
            <person name="Smith D."/>
            <person name="Dekker J.P."/>
        </authorList>
    </citation>
    <scope>NUCLEOTIDE SEQUENCE</scope>
    <source>
        <strain evidence="1">BFG-474</strain>
    </source>
</reference>
<sequence length="62" mass="7668">MPRLDWQKMTLTRLSLLNDKIKEVKLKVITWDMEEVPIYRNYVPFDYNNSWENFLNDVFQDL</sequence>
<dbReference type="EMBL" id="CP103166">
    <property type="protein sequence ID" value="UVQ95109.1"/>
    <property type="molecule type" value="Genomic_DNA"/>
</dbReference>
<gene>
    <name evidence="1" type="ORF">NXW23_11815</name>
</gene>
<name>A0AA94XXN9_9BACE</name>
<evidence type="ECO:0000313" key="1">
    <source>
        <dbReference type="EMBL" id="UVQ95109.1"/>
    </source>
</evidence>
<evidence type="ECO:0000313" key="2">
    <source>
        <dbReference type="Proteomes" id="UP001060260"/>
    </source>
</evidence>
<protein>
    <submittedName>
        <fullName evidence="1">Uncharacterized protein</fullName>
    </submittedName>
</protein>
<dbReference type="AlphaFoldDB" id="A0AA94XXN9"/>
<dbReference type="Proteomes" id="UP001060260">
    <property type="component" value="Chromosome"/>
</dbReference>